<feature type="domain" description="Rab-GAP TBC" evidence="1">
    <location>
        <begin position="84"/>
        <end position="270"/>
    </location>
</feature>
<dbReference type="Gene3D" id="1.10.472.80">
    <property type="entry name" value="Ypt/Rab-GAP domain of gyp1p, domain 3"/>
    <property type="match status" value="1"/>
</dbReference>
<evidence type="ECO:0000313" key="2">
    <source>
        <dbReference type="Proteomes" id="UP000038045"/>
    </source>
</evidence>
<organism evidence="2 3">
    <name type="scientific">Parastrongyloides trichosuri</name>
    <name type="common">Possum-specific nematode worm</name>
    <dbReference type="NCBI Taxonomy" id="131310"/>
    <lineage>
        <taxon>Eukaryota</taxon>
        <taxon>Metazoa</taxon>
        <taxon>Ecdysozoa</taxon>
        <taxon>Nematoda</taxon>
        <taxon>Chromadorea</taxon>
        <taxon>Rhabditida</taxon>
        <taxon>Tylenchina</taxon>
        <taxon>Panagrolaimomorpha</taxon>
        <taxon>Strongyloidoidea</taxon>
        <taxon>Strongyloididae</taxon>
        <taxon>Parastrongyloides</taxon>
    </lineage>
</organism>
<dbReference type="PANTHER" id="PTHR47219:SF4">
    <property type="entry name" value="TBC1 DOMAIN FAMILY MEMBER 10A"/>
    <property type="match status" value="1"/>
</dbReference>
<dbReference type="Pfam" id="PF00566">
    <property type="entry name" value="RabGAP-TBC"/>
    <property type="match status" value="1"/>
</dbReference>
<sequence>MVWKRNDKISYERINNDLPLHNLPVKSRFSFYNVVNFKRGPINIKGDKKMTLNEKEKFWLTLLDDWNDYYINNFDIIKNMCRKGIPQSVRGKVWMNLIKISDSLNLYEYENEIGNPKFTYEIAKDLNRQYPNHFMFSDKSPYGIIGQHNLMTILKAYTILFPDKGYCQAQAPVAALLLIQMPPEDAFKVFIGICETIAKDYYTHTMNRLQIEGKILKSLIHINLPNIHRLFQKYEVEPELYMVEWFLCLYSRTFPMDVVLRLWDILFCEGHKIIFKTALVIIKHIFSDDIPNPDTVGILQKFKEIPECLCDGDYLISQINDIEIEHYELIQVHYNM</sequence>
<dbReference type="STRING" id="131310.A0A0N4ZPQ8"/>
<dbReference type="InterPro" id="IPR035969">
    <property type="entry name" value="Rab-GAP_TBC_sf"/>
</dbReference>
<evidence type="ECO:0000259" key="1">
    <source>
        <dbReference type="PROSITE" id="PS50086"/>
    </source>
</evidence>
<dbReference type="GO" id="GO:0005096">
    <property type="term" value="F:GTPase activator activity"/>
    <property type="evidence" value="ECO:0007669"/>
    <property type="project" value="TreeGrafter"/>
</dbReference>
<dbReference type="SUPFAM" id="SSF47923">
    <property type="entry name" value="Ypt/Rab-GAP domain of gyp1p"/>
    <property type="match status" value="2"/>
</dbReference>
<dbReference type="PANTHER" id="PTHR47219">
    <property type="entry name" value="RAB GTPASE-ACTIVATING PROTEIN 1-LIKE"/>
    <property type="match status" value="1"/>
</dbReference>
<dbReference type="InterPro" id="IPR000195">
    <property type="entry name" value="Rab-GAP-TBC_dom"/>
</dbReference>
<dbReference type="GO" id="GO:0031267">
    <property type="term" value="F:small GTPase binding"/>
    <property type="evidence" value="ECO:0007669"/>
    <property type="project" value="TreeGrafter"/>
</dbReference>
<dbReference type="SMART" id="SM00164">
    <property type="entry name" value="TBC"/>
    <property type="match status" value="1"/>
</dbReference>
<dbReference type="FunFam" id="1.10.472.80:FF:000008">
    <property type="entry name" value="TBC1 domain family member 10A"/>
    <property type="match status" value="1"/>
</dbReference>
<dbReference type="Gene3D" id="1.10.8.270">
    <property type="entry name" value="putative rabgap domain of human tbc1 domain family member 14 like domains"/>
    <property type="match status" value="1"/>
</dbReference>
<dbReference type="AlphaFoldDB" id="A0A0N4ZPQ8"/>
<reference evidence="3" key="1">
    <citation type="submission" date="2017-02" db="UniProtKB">
        <authorList>
            <consortium name="WormBaseParasite"/>
        </authorList>
    </citation>
    <scope>IDENTIFICATION</scope>
</reference>
<dbReference type="PROSITE" id="PS50086">
    <property type="entry name" value="TBC_RABGAP"/>
    <property type="match status" value="1"/>
</dbReference>
<dbReference type="Gene3D" id="1.10.10.750">
    <property type="entry name" value="Ypt/Rab-GAP domain of gyp1p, domain 1"/>
    <property type="match status" value="1"/>
</dbReference>
<evidence type="ECO:0000313" key="3">
    <source>
        <dbReference type="WBParaSite" id="PTRK_0001051700.1"/>
    </source>
</evidence>
<dbReference type="Proteomes" id="UP000038045">
    <property type="component" value="Unplaced"/>
</dbReference>
<accession>A0A0N4ZPQ8</accession>
<dbReference type="InterPro" id="IPR050302">
    <property type="entry name" value="Rab_GAP_TBC_domain"/>
</dbReference>
<keyword evidence="2" id="KW-1185">Reference proteome</keyword>
<name>A0A0N4ZPQ8_PARTI</name>
<protein>
    <submittedName>
        <fullName evidence="3">Rab-GAP TBC domain-containing protein</fullName>
    </submittedName>
</protein>
<dbReference type="WBParaSite" id="PTRK_0001051700.1">
    <property type="protein sequence ID" value="PTRK_0001051700.1"/>
    <property type="gene ID" value="PTRK_0001051700"/>
</dbReference>
<proteinExistence type="predicted"/>